<dbReference type="AlphaFoldDB" id="L8HMX0"/>
<gene>
    <name evidence="2" type="ORF">ACA1_019030</name>
</gene>
<keyword evidence="3" id="KW-1185">Reference proteome</keyword>
<name>L8HMX0_ACACF</name>
<dbReference type="EMBL" id="KB007791">
    <property type="protein sequence ID" value="ELR25751.1"/>
    <property type="molecule type" value="Genomic_DNA"/>
</dbReference>
<evidence type="ECO:0000313" key="3">
    <source>
        <dbReference type="Proteomes" id="UP000011083"/>
    </source>
</evidence>
<dbReference type="GeneID" id="14926821"/>
<dbReference type="Proteomes" id="UP000011083">
    <property type="component" value="Unassembled WGS sequence"/>
</dbReference>
<dbReference type="OrthoDB" id="10018102at2759"/>
<organism evidence="2 3">
    <name type="scientific">Acanthamoeba castellanii (strain ATCC 30010 / Neff)</name>
    <dbReference type="NCBI Taxonomy" id="1257118"/>
    <lineage>
        <taxon>Eukaryota</taxon>
        <taxon>Amoebozoa</taxon>
        <taxon>Discosea</taxon>
        <taxon>Longamoebia</taxon>
        <taxon>Centramoebida</taxon>
        <taxon>Acanthamoebidae</taxon>
        <taxon>Acanthamoeba</taxon>
    </lineage>
</organism>
<dbReference type="PANTHER" id="PTHR34365">
    <property type="entry name" value="ENOLASE (DUF1399)"/>
    <property type="match status" value="1"/>
</dbReference>
<dbReference type="InterPro" id="IPR009836">
    <property type="entry name" value="GRDP-like"/>
</dbReference>
<dbReference type="Pfam" id="PF07173">
    <property type="entry name" value="GRDP-like"/>
    <property type="match status" value="1"/>
</dbReference>
<feature type="region of interest" description="Disordered" evidence="1">
    <location>
        <begin position="223"/>
        <end position="246"/>
    </location>
</feature>
<dbReference type="RefSeq" id="XP_004358315.1">
    <property type="nucleotide sequence ID" value="XM_004358258.1"/>
</dbReference>
<dbReference type="PANTHER" id="PTHR34365:SF7">
    <property type="entry name" value="GLYCINE-RICH DOMAIN-CONTAINING PROTEIN 1"/>
    <property type="match status" value="1"/>
</dbReference>
<dbReference type="VEuPathDB" id="AmoebaDB:ACA1_019030"/>
<evidence type="ECO:0000313" key="2">
    <source>
        <dbReference type="EMBL" id="ELR25751.1"/>
    </source>
</evidence>
<evidence type="ECO:0000256" key="1">
    <source>
        <dbReference type="SAM" id="MobiDB-lite"/>
    </source>
</evidence>
<reference evidence="2 3" key="1">
    <citation type="journal article" date="2013" name="Genome Biol.">
        <title>Genome of Acanthamoeba castellanii highlights extensive lateral gene transfer and early evolution of tyrosine kinase signaling.</title>
        <authorList>
            <person name="Clarke M."/>
            <person name="Lohan A.J."/>
            <person name="Liu B."/>
            <person name="Lagkouvardos I."/>
            <person name="Roy S."/>
            <person name="Zafar N."/>
            <person name="Bertelli C."/>
            <person name="Schilde C."/>
            <person name="Kianianmomeni A."/>
            <person name="Burglin T.R."/>
            <person name="Frech C."/>
            <person name="Turcotte B."/>
            <person name="Kopec K.O."/>
            <person name="Synnott J.M."/>
            <person name="Choo C."/>
            <person name="Paponov I."/>
            <person name="Finkler A."/>
            <person name="Soon Heng Tan C."/>
            <person name="Hutchins A.P."/>
            <person name="Weinmeier T."/>
            <person name="Rattei T."/>
            <person name="Chu J.S."/>
            <person name="Gimenez G."/>
            <person name="Irimia M."/>
            <person name="Rigden D.J."/>
            <person name="Fitzpatrick D.A."/>
            <person name="Lorenzo-Morales J."/>
            <person name="Bateman A."/>
            <person name="Chiu C.H."/>
            <person name="Tang P."/>
            <person name="Hegemann P."/>
            <person name="Fromm H."/>
            <person name="Raoult D."/>
            <person name="Greub G."/>
            <person name="Miranda-Saavedra D."/>
            <person name="Chen N."/>
            <person name="Nash P."/>
            <person name="Ginger M.L."/>
            <person name="Horn M."/>
            <person name="Schaap P."/>
            <person name="Caler L."/>
            <person name="Loftus B."/>
        </authorList>
    </citation>
    <scope>NUCLEOTIDE SEQUENCE [LARGE SCALE GENOMIC DNA]</scope>
    <source>
        <strain evidence="2 3">Neff</strain>
    </source>
</reference>
<sequence length="246" mass="28617">MQQVLRMPEVIDHRIVGTDGDYLVFDEALRETADLWQRTFGEKYCEIPDEPVREVMPCFRDHALSCTIQEEGNKSLWYEPRDFNSESTVPASVPADWACPFSLSVEDLVKDGEWYGHFVKENGSSYGFYPTAGWYGLAAKAYEHFLYFCHIYEGDEMAHPTYAIDFMWHLHMFHPTLYREGTKRLTGRVLEHIPWPDAHYAEANFTRTNDVWQREFGIPIQEETRKGPWADPRAGPPSADDDLYGF</sequence>
<dbReference type="KEGG" id="acan:ACA1_019030"/>
<proteinExistence type="predicted"/>
<accession>L8HMX0</accession>
<protein>
    <submittedName>
        <fullName evidence="2">Uncharacterized protein</fullName>
    </submittedName>
</protein>